<organism evidence="1 2">
    <name type="scientific">Eumeta variegata</name>
    <name type="common">Bagworm moth</name>
    <name type="synonym">Eumeta japonica</name>
    <dbReference type="NCBI Taxonomy" id="151549"/>
    <lineage>
        <taxon>Eukaryota</taxon>
        <taxon>Metazoa</taxon>
        <taxon>Ecdysozoa</taxon>
        <taxon>Arthropoda</taxon>
        <taxon>Hexapoda</taxon>
        <taxon>Insecta</taxon>
        <taxon>Pterygota</taxon>
        <taxon>Neoptera</taxon>
        <taxon>Endopterygota</taxon>
        <taxon>Lepidoptera</taxon>
        <taxon>Glossata</taxon>
        <taxon>Ditrysia</taxon>
        <taxon>Tineoidea</taxon>
        <taxon>Psychidae</taxon>
        <taxon>Oiketicinae</taxon>
        <taxon>Eumeta</taxon>
    </lineage>
</organism>
<dbReference type="Proteomes" id="UP000299102">
    <property type="component" value="Unassembled WGS sequence"/>
</dbReference>
<protein>
    <submittedName>
        <fullName evidence="1">Uncharacterized protein</fullName>
    </submittedName>
</protein>
<reference evidence="1 2" key="1">
    <citation type="journal article" date="2019" name="Commun. Biol.">
        <title>The bagworm genome reveals a unique fibroin gene that provides high tensile strength.</title>
        <authorList>
            <person name="Kono N."/>
            <person name="Nakamura H."/>
            <person name="Ohtoshi R."/>
            <person name="Tomita M."/>
            <person name="Numata K."/>
            <person name="Arakawa K."/>
        </authorList>
    </citation>
    <scope>NUCLEOTIDE SEQUENCE [LARGE SCALE GENOMIC DNA]</scope>
</reference>
<dbReference type="EMBL" id="BGZK01000407">
    <property type="protein sequence ID" value="GBP41878.1"/>
    <property type="molecule type" value="Genomic_DNA"/>
</dbReference>
<dbReference type="AlphaFoldDB" id="A0A4C1VS02"/>
<accession>A0A4C1VS02</accession>
<proteinExistence type="predicted"/>
<evidence type="ECO:0000313" key="2">
    <source>
        <dbReference type="Proteomes" id="UP000299102"/>
    </source>
</evidence>
<keyword evidence="2" id="KW-1185">Reference proteome</keyword>
<evidence type="ECO:0000313" key="1">
    <source>
        <dbReference type="EMBL" id="GBP41878.1"/>
    </source>
</evidence>
<name>A0A4C1VS02_EUMVA</name>
<gene>
    <name evidence="1" type="ORF">EVAR_86848_1</name>
</gene>
<sequence>MGELEYCKICYVAGISFSFRRGRNEKLIPLGLASNRVVPRKCASGVRKRSHRTIPLFPVEFCSEGGGDLEGAFESLELQHRKRFQFHRIGRGRRCFIRDTCMRQRKTNCQSTYARPKLDTLFVKLVVGDPKRLPMLSRGRVVLQPIPEIDNRSERCYEPLLRTQPVGIS</sequence>
<comment type="caution">
    <text evidence="1">The sequence shown here is derived from an EMBL/GenBank/DDBJ whole genome shotgun (WGS) entry which is preliminary data.</text>
</comment>